<organism evidence="1">
    <name type="scientific">Culex pipiens</name>
    <name type="common">House mosquito</name>
    <dbReference type="NCBI Taxonomy" id="7175"/>
    <lineage>
        <taxon>Eukaryota</taxon>
        <taxon>Metazoa</taxon>
        <taxon>Ecdysozoa</taxon>
        <taxon>Arthropoda</taxon>
        <taxon>Hexapoda</taxon>
        <taxon>Insecta</taxon>
        <taxon>Pterygota</taxon>
        <taxon>Neoptera</taxon>
        <taxon>Endopterygota</taxon>
        <taxon>Diptera</taxon>
        <taxon>Nematocera</taxon>
        <taxon>Culicoidea</taxon>
        <taxon>Culicidae</taxon>
        <taxon>Culicinae</taxon>
        <taxon>Culicini</taxon>
        <taxon>Culex</taxon>
        <taxon>Culex</taxon>
    </lineage>
</organism>
<name>A0A8D8F1F4_CULPI</name>
<sequence length="151" mass="17299">MAEDYATSSRNPRRGCVLRWRRFAEATSPTSTRTARAVSEISEWLPGEKTYDVSAIFLRFRPRTVGDSRTSIRLPHHTEPLTVNLRQHAFCEIPRHRVQQNDGYYFLRRRADSAGSSNSSRRFSRNVAHVFTAVNAAIAAFHHTPSVRIDE</sequence>
<proteinExistence type="predicted"/>
<dbReference type="EMBL" id="HBUE01027570">
    <property type="protein sequence ID" value="CAG6454916.1"/>
    <property type="molecule type" value="Transcribed_RNA"/>
</dbReference>
<dbReference type="AlphaFoldDB" id="A0A8D8F1F4"/>
<dbReference type="EMBL" id="HBUE01027569">
    <property type="protein sequence ID" value="CAG6454912.1"/>
    <property type="molecule type" value="Transcribed_RNA"/>
</dbReference>
<accession>A0A8D8F1F4</accession>
<evidence type="ECO:0000313" key="1">
    <source>
        <dbReference type="EMBL" id="CAG6454916.1"/>
    </source>
</evidence>
<reference evidence="1" key="1">
    <citation type="submission" date="2021-05" db="EMBL/GenBank/DDBJ databases">
        <authorList>
            <person name="Alioto T."/>
            <person name="Alioto T."/>
            <person name="Gomez Garrido J."/>
        </authorList>
    </citation>
    <scope>NUCLEOTIDE SEQUENCE</scope>
</reference>
<protein>
    <submittedName>
        <fullName evidence="1">(northern house mosquito) hypothetical protein</fullName>
    </submittedName>
</protein>